<evidence type="ECO:0000259" key="1">
    <source>
        <dbReference type="Pfam" id="PF00535"/>
    </source>
</evidence>
<accession>A0A1M6JPC0</accession>
<evidence type="ECO:0000313" key="2">
    <source>
        <dbReference type="EMBL" id="SHJ48575.1"/>
    </source>
</evidence>
<feature type="domain" description="Glycosyltransferase 2-like" evidence="1">
    <location>
        <begin position="6"/>
        <end position="129"/>
    </location>
</feature>
<dbReference type="Pfam" id="PF00535">
    <property type="entry name" value="Glycos_transf_2"/>
    <property type="match status" value="1"/>
</dbReference>
<dbReference type="InterPro" id="IPR029044">
    <property type="entry name" value="Nucleotide-diphossugar_trans"/>
</dbReference>
<dbReference type="GO" id="GO:0016740">
    <property type="term" value="F:transferase activity"/>
    <property type="evidence" value="ECO:0007669"/>
    <property type="project" value="UniProtKB-KW"/>
</dbReference>
<dbReference type="AlphaFoldDB" id="A0A1M6JPC0"/>
<protein>
    <submittedName>
        <fullName evidence="2">Glycosyl transferase family 2</fullName>
    </submittedName>
</protein>
<dbReference type="STRING" id="1121301.SAMN02745912_00081"/>
<name>A0A1M6JPC0_PARC5</name>
<reference evidence="2 3" key="1">
    <citation type="submission" date="2016-11" db="EMBL/GenBank/DDBJ databases">
        <authorList>
            <person name="Jaros S."/>
            <person name="Januszkiewicz K."/>
            <person name="Wedrychowicz H."/>
        </authorList>
    </citation>
    <scope>NUCLEOTIDE SEQUENCE [LARGE SCALE GENOMIC DNA]</scope>
    <source>
        <strain evidence="2 3">DSM 15212</strain>
    </source>
</reference>
<gene>
    <name evidence="2" type="ORF">SAMN02745912_00081</name>
</gene>
<sequence>MIDICALVPAHNEEDKIENTIKTIKDSKYIKEVYVIDDGSKDNTALKSGKAGAKVFKLNKNRGKGYALEYGLRKIIDKSEIIVFLDGDLEASSKDIDNLIEPVLKNECDVTIAKFARTKKKGGFGLVKSLAKNGVKYFTDQEIDCTLSGQRAYKTEVLRSIQDIPRKYGVEVGMTIDILKLGFIIKEIEVEMGHRESGRNFKGFIHRGKQFYQILWILIQKGLGWEI</sequence>
<proteinExistence type="predicted"/>
<organism evidence="2 3">
    <name type="scientific">Paramaledivibacter caminithermalis (strain DSM 15212 / CIP 107654 / DViRD3)</name>
    <name type="common">Clostridium caminithermale</name>
    <dbReference type="NCBI Taxonomy" id="1121301"/>
    <lineage>
        <taxon>Bacteria</taxon>
        <taxon>Bacillati</taxon>
        <taxon>Bacillota</taxon>
        <taxon>Clostridia</taxon>
        <taxon>Peptostreptococcales</taxon>
        <taxon>Caminicellaceae</taxon>
        <taxon>Paramaledivibacter</taxon>
    </lineage>
</organism>
<dbReference type="EMBL" id="FRAG01000001">
    <property type="protein sequence ID" value="SHJ48575.1"/>
    <property type="molecule type" value="Genomic_DNA"/>
</dbReference>
<dbReference type="PANTHER" id="PTHR48090">
    <property type="entry name" value="UNDECAPRENYL-PHOSPHATE 4-DEOXY-4-FORMAMIDO-L-ARABINOSE TRANSFERASE-RELATED"/>
    <property type="match status" value="1"/>
</dbReference>
<dbReference type="OrthoDB" id="9810303at2"/>
<dbReference type="CDD" id="cd04179">
    <property type="entry name" value="DPM_DPG-synthase_like"/>
    <property type="match status" value="1"/>
</dbReference>
<keyword evidence="2" id="KW-0808">Transferase</keyword>
<keyword evidence="3" id="KW-1185">Reference proteome</keyword>
<dbReference type="InterPro" id="IPR001173">
    <property type="entry name" value="Glyco_trans_2-like"/>
</dbReference>
<dbReference type="InterPro" id="IPR050256">
    <property type="entry name" value="Glycosyltransferase_2"/>
</dbReference>
<dbReference type="SUPFAM" id="SSF53448">
    <property type="entry name" value="Nucleotide-diphospho-sugar transferases"/>
    <property type="match status" value="1"/>
</dbReference>
<dbReference type="RefSeq" id="WP_084111528.1">
    <property type="nucleotide sequence ID" value="NZ_FRAG01000001.1"/>
</dbReference>
<dbReference type="Proteomes" id="UP000184465">
    <property type="component" value="Unassembled WGS sequence"/>
</dbReference>
<dbReference type="Gene3D" id="3.90.550.10">
    <property type="entry name" value="Spore Coat Polysaccharide Biosynthesis Protein SpsA, Chain A"/>
    <property type="match status" value="1"/>
</dbReference>
<dbReference type="PANTHER" id="PTHR48090:SF7">
    <property type="entry name" value="RFBJ PROTEIN"/>
    <property type="match status" value="1"/>
</dbReference>
<evidence type="ECO:0000313" key="3">
    <source>
        <dbReference type="Proteomes" id="UP000184465"/>
    </source>
</evidence>